<gene>
    <name evidence="1" type="ORF">LCGC14_1809370</name>
</gene>
<organism evidence="1">
    <name type="scientific">marine sediment metagenome</name>
    <dbReference type="NCBI Taxonomy" id="412755"/>
    <lineage>
        <taxon>unclassified sequences</taxon>
        <taxon>metagenomes</taxon>
        <taxon>ecological metagenomes</taxon>
    </lineage>
</organism>
<proteinExistence type="predicted"/>
<reference evidence="1" key="1">
    <citation type="journal article" date="2015" name="Nature">
        <title>Complex archaea that bridge the gap between prokaryotes and eukaryotes.</title>
        <authorList>
            <person name="Spang A."/>
            <person name="Saw J.H."/>
            <person name="Jorgensen S.L."/>
            <person name="Zaremba-Niedzwiedzka K."/>
            <person name="Martijn J."/>
            <person name="Lind A.E."/>
            <person name="van Eijk R."/>
            <person name="Schleper C."/>
            <person name="Guy L."/>
            <person name="Ettema T.J."/>
        </authorList>
    </citation>
    <scope>NUCLEOTIDE SEQUENCE</scope>
</reference>
<comment type="caution">
    <text evidence="1">The sequence shown here is derived from an EMBL/GenBank/DDBJ whole genome shotgun (WGS) entry which is preliminary data.</text>
</comment>
<protein>
    <submittedName>
        <fullName evidence="1">Uncharacterized protein</fullName>
    </submittedName>
</protein>
<name>A0A0F9GMF1_9ZZZZ</name>
<evidence type="ECO:0000313" key="1">
    <source>
        <dbReference type="EMBL" id="KKL99943.1"/>
    </source>
</evidence>
<accession>A0A0F9GMF1</accession>
<dbReference type="EMBL" id="LAZR01017548">
    <property type="protein sequence ID" value="KKL99943.1"/>
    <property type="molecule type" value="Genomic_DNA"/>
</dbReference>
<dbReference type="AlphaFoldDB" id="A0A0F9GMF1"/>
<sequence>MTDVETVTGTVASTRDWKSGKGSWVNLDNNSNDFFAYKAKVPKVGETGTWKVKEGTGVMADKVELVKTVDGVDLKAVRKETADKDMEIVQKSIDSGEKTYFERQNLIIRQTCIKAAASVVGNILEKGNAFKWDTVSSNVTDVAEQLYAWVTESDQKLPEPPEEP</sequence>